<evidence type="ECO:0000313" key="3">
    <source>
        <dbReference type="Proteomes" id="UP000800092"/>
    </source>
</evidence>
<dbReference type="Proteomes" id="UP000800092">
    <property type="component" value="Unassembled WGS sequence"/>
</dbReference>
<protein>
    <submittedName>
        <fullName evidence="2">Uncharacterized protein</fullName>
    </submittedName>
</protein>
<feature type="region of interest" description="Disordered" evidence="1">
    <location>
        <begin position="68"/>
        <end position="183"/>
    </location>
</feature>
<dbReference type="EMBL" id="ML991792">
    <property type="protein sequence ID" value="KAF2235311.1"/>
    <property type="molecule type" value="Genomic_DNA"/>
</dbReference>
<evidence type="ECO:0000313" key="2">
    <source>
        <dbReference type="EMBL" id="KAF2235311.1"/>
    </source>
</evidence>
<gene>
    <name evidence="2" type="ORF">EV356DRAFT_532034</name>
</gene>
<evidence type="ECO:0000256" key="1">
    <source>
        <dbReference type="SAM" id="MobiDB-lite"/>
    </source>
</evidence>
<name>A0A6A6HBS9_VIRVR</name>
<dbReference type="AlphaFoldDB" id="A0A6A6HBS9"/>
<feature type="compositionally biased region" description="Gly residues" evidence="1">
    <location>
        <begin position="89"/>
        <end position="98"/>
    </location>
</feature>
<proteinExistence type="predicted"/>
<reference evidence="2" key="1">
    <citation type="journal article" date="2020" name="Stud. Mycol.">
        <title>101 Dothideomycetes genomes: a test case for predicting lifestyles and emergence of pathogens.</title>
        <authorList>
            <person name="Haridas S."/>
            <person name="Albert R."/>
            <person name="Binder M."/>
            <person name="Bloem J."/>
            <person name="Labutti K."/>
            <person name="Salamov A."/>
            <person name="Andreopoulos B."/>
            <person name="Baker S."/>
            <person name="Barry K."/>
            <person name="Bills G."/>
            <person name="Bluhm B."/>
            <person name="Cannon C."/>
            <person name="Castanera R."/>
            <person name="Culley D."/>
            <person name="Daum C."/>
            <person name="Ezra D."/>
            <person name="Gonzalez J."/>
            <person name="Henrissat B."/>
            <person name="Kuo A."/>
            <person name="Liang C."/>
            <person name="Lipzen A."/>
            <person name="Lutzoni F."/>
            <person name="Magnuson J."/>
            <person name="Mondo S."/>
            <person name="Nolan M."/>
            <person name="Ohm R."/>
            <person name="Pangilinan J."/>
            <person name="Park H.-J."/>
            <person name="Ramirez L."/>
            <person name="Alfaro M."/>
            <person name="Sun H."/>
            <person name="Tritt A."/>
            <person name="Yoshinaga Y."/>
            <person name="Zwiers L.-H."/>
            <person name="Turgeon B."/>
            <person name="Goodwin S."/>
            <person name="Spatafora J."/>
            <person name="Crous P."/>
            <person name="Grigoriev I."/>
        </authorList>
    </citation>
    <scope>NUCLEOTIDE SEQUENCE</scope>
    <source>
        <strain evidence="2">Tuck. ex Michener</strain>
    </source>
</reference>
<organism evidence="2 3">
    <name type="scientific">Viridothelium virens</name>
    <name type="common">Speckled blister lichen</name>
    <name type="synonym">Trypethelium virens</name>
    <dbReference type="NCBI Taxonomy" id="1048519"/>
    <lineage>
        <taxon>Eukaryota</taxon>
        <taxon>Fungi</taxon>
        <taxon>Dikarya</taxon>
        <taxon>Ascomycota</taxon>
        <taxon>Pezizomycotina</taxon>
        <taxon>Dothideomycetes</taxon>
        <taxon>Dothideomycetes incertae sedis</taxon>
        <taxon>Trypetheliales</taxon>
        <taxon>Trypetheliaceae</taxon>
        <taxon>Viridothelium</taxon>
    </lineage>
</organism>
<feature type="compositionally biased region" description="Basic and acidic residues" evidence="1">
    <location>
        <begin position="140"/>
        <end position="153"/>
    </location>
</feature>
<dbReference type="OrthoDB" id="5403747at2759"/>
<keyword evidence="3" id="KW-1185">Reference proteome</keyword>
<accession>A0A6A6HBS9</accession>
<sequence>MASNTTLTEKDMRNLALTWQCFIGGEPAVDYTKFAHLAGYTEGSARTTLGSLRRKIKNLIANPDQLDAAGATEPYSGVSGSGSSNNVGSSGGSGGGGGGKKRSRKSAAAGEEDGEEEAAPKKQRKKQQGNGGRAPRKTKKEREMEAEARRAMDGGEDDGENADGDEGKVAVVKEEIEDEEFMI</sequence>
<feature type="compositionally biased region" description="Low complexity" evidence="1">
    <location>
        <begin position="76"/>
        <end position="88"/>
    </location>
</feature>
<feature type="compositionally biased region" description="Acidic residues" evidence="1">
    <location>
        <begin position="154"/>
        <end position="164"/>
    </location>
</feature>
<feature type="compositionally biased region" description="Basic and acidic residues" evidence="1">
    <location>
        <begin position="165"/>
        <end position="174"/>
    </location>
</feature>